<dbReference type="Pfam" id="PF00532">
    <property type="entry name" value="Peripla_BP_1"/>
    <property type="match status" value="1"/>
</dbReference>
<gene>
    <name evidence="5" type="ORF">GNF83_21075</name>
</gene>
<name>A0AAW9K9C5_CLOPF</name>
<dbReference type="InterPro" id="IPR028082">
    <property type="entry name" value="Peripla_BP_I"/>
</dbReference>
<dbReference type="Gene3D" id="1.10.260.40">
    <property type="entry name" value="lambda repressor-like DNA-binding domains"/>
    <property type="match status" value="1"/>
</dbReference>
<dbReference type="AlphaFoldDB" id="A0AAW9K9C5"/>
<feature type="domain" description="HTH lacI-type" evidence="4">
    <location>
        <begin position="1"/>
        <end position="35"/>
    </location>
</feature>
<dbReference type="CDD" id="cd01392">
    <property type="entry name" value="HTH_LacI"/>
    <property type="match status" value="1"/>
</dbReference>
<evidence type="ECO:0000256" key="3">
    <source>
        <dbReference type="ARBA" id="ARBA00023163"/>
    </source>
</evidence>
<dbReference type="GO" id="GO:0000976">
    <property type="term" value="F:transcription cis-regulatory region binding"/>
    <property type="evidence" value="ECO:0007669"/>
    <property type="project" value="TreeGrafter"/>
</dbReference>
<protein>
    <submittedName>
        <fullName evidence="5">LacI family DNA-binding transcriptional regulator</fullName>
    </submittedName>
</protein>
<dbReference type="SMART" id="SM00354">
    <property type="entry name" value="HTH_LACI"/>
    <property type="match status" value="1"/>
</dbReference>
<dbReference type="InterPro" id="IPR001761">
    <property type="entry name" value="Peripla_BP/Lac1_sug-bd_dom"/>
</dbReference>
<sequence length="141" mass="15983">NGIFEKMSPDTRRRTDQVIEETNYSPNIMARSLKSKKSNLIGVVVADITNPFSNNIVKGIDDVARKKGYQIIVGSSSLRYSHEEKYIKRMLDMGVDGFIVQPSVNFDELSKLIGEKGKNLVFLDSVKSDYKGKWVKTNNYD</sequence>
<dbReference type="GO" id="GO:0003700">
    <property type="term" value="F:DNA-binding transcription factor activity"/>
    <property type="evidence" value="ECO:0007669"/>
    <property type="project" value="TreeGrafter"/>
</dbReference>
<feature type="non-terminal residue" evidence="5">
    <location>
        <position position="141"/>
    </location>
</feature>
<keyword evidence="1" id="KW-0805">Transcription regulation</keyword>
<dbReference type="InterPro" id="IPR010982">
    <property type="entry name" value="Lambda_DNA-bd_dom_sf"/>
</dbReference>
<keyword evidence="2 5" id="KW-0238">DNA-binding</keyword>
<dbReference type="Gene3D" id="3.40.50.2300">
    <property type="match status" value="1"/>
</dbReference>
<dbReference type="SUPFAM" id="SSF47413">
    <property type="entry name" value="lambda repressor-like DNA-binding domains"/>
    <property type="match status" value="1"/>
</dbReference>
<dbReference type="InterPro" id="IPR000843">
    <property type="entry name" value="HTH_LacI"/>
</dbReference>
<feature type="non-terminal residue" evidence="5">
    <location>
        <position position="1"/>
    </location>
</feature>
<dbReference type="EMBL" id="WNUR01001390">
    <property type="protein sequence ID" value="MDZ7543610.1"/>
    <property type="molecule type" value="Genomic_DNA"/>
</dbReference>
<proteinExistence type="predicted"/>
<evidence type="ECO:0000313" key="5">
    <source>
        <dbReference type="EMBL" id="MDZ7543610.1"/>
    </source>
</evidence>
<dbReference type="PANTHER" id="PTHR30146:SF154">
    <property type="entry name" value="TRANSCRIPTION REGULATOR, MEMBER OF GALR FAMILY"/>
    <property type="match status" value="1"/>
</dbReference>
<evidence type="ECO:0000259" key="4">
    <source>
        <dbReference type="PROSITE" id="PS50932"/>
    </source>
</evidence>
<accession>A0AAW9K9C5</accession>
<evidence type="ECO:0000313" key="6">
    <source>
        <dbReference type="Proteomes" id="UP001288944"/>
    </source>
</evidence>
<dbReference type="PANTHER" id="PTHR30146">
    <property type="entry name" value="LACI-RELATED TRANSCRIPTIONAL REPRESSOR"/>
    <property type="match status" value="1"/>
</dbReference>
<organism evidence="5 6">
    <name type="scientific">Clostridium perfringens</name>
    <dbReference type="NCBI Taxonomy" id="1502"/>
    <lineage>
        <taxon>Bacteria</taxon>
        <taxon>Bacillati</taxon>
        <taxon>Bacillota</taxon>
        <taxon>Clostridia</taxon>
        <taxon>Eubacteriales</taxon>
        <taxon>Clostridiaceae</taxon>
        <taxon>Clostridium</taxon>
    </lineage>
</organism>
<evidence type="ECO:0000256" key="2">
    <source>
        <dbReference type="ARBA" id="ARBA00023125"/>
    </source>
</evidence>
<comment type="caution">
    <text evidence="5">The sequence shown here is derived from an EMBL/GenBank/DDBJ whole genome shotgun (WGS) entry which is preliminary data.</text>
</comment>
<dbReference type="Proteomes" id="UP001288944">
    <property type="component" value="Unassembled WGS sequence"/>
</dbReference>
<evidence type="ECO:0000256" key="1">
    <source>
        <dbReference type="ARBA" id="ARBA00023015"/>
    </source>
</evidence>
<dbReference type="SUPFAM" id="SSF53822">
    <property type="entry name" value="Periplasmic binding protein-like I"/>
    <property type="match status" value="1"/>
</dbReference>
<keyword evidence="3" id="KW-0804">Transcription</keyword>
<dbReference type="PROSITE" id="PS50932">
    <property type="entry name" value="HTH_LACI_2"/>
    <property type="match status" value="1"/>
</dbReference>
<reference evidence="5" key="1">
    <citation type="submission" date="2019-11" db="EMBL/GenBank/DDBJ databases">
        <title>Characterization of Clostridium perfringens isolates from swine manure treated agricultural soils.</title>
        <authorList>
            <person name="Wushke S.T."/>
        </authorList>
    </citation>
    <scope>NUCLEOTIDE SEQUENCE</scope>
    <source>
        <strain evidence="5">X62</strain>
    </source>
</reference>